<feature type="region of interest" description="Disordered" evidence="2">
    <location>
        <begin position="106"/>
        <end position="130"/>
    </location>
</feature>
<organism evidence="4 5">
    <name type="scientific">Zophobas morio</name>
    <dbReference type="NCBI Taxonomy" id="2755281"/>
    <lineage>
        <taxon>Eukaryota</taxon>
        <taxon>Metazoa</taxon>
        <taxon>Ecdysozoa</taxon>
        <taxon>Arthropoda</taxon>
        <taxon>Hexapoda</taxon>
        <taxon>Insecta</taxon>
        <taxon>Pterygota</taxon>
        <taxon>Neoptera</taxon>
        <taxon>Endopterygota</taxon>
        <taxon>Coleoptera</taxon>
        <taxon>Polyphaga</taxon>
        <taxon>Cucujiformia</taxon>
        <taxon>Tenebrionidae</taxon>
        <taxon>Zophobas</taxon>
    </lineage>
</organism>
<evidence type="ECO:0000259" key="3">
    <source>
        <dbReference type="PROSITE" id="PS50803"/>
    </source>
</evidence>
<dbReference type="AlphaFoldDB" id="A0AA38I2P8"/>
<evidence type="ECO:0000256" key="2">
    <source>
        <dbReference type="SAM" id="MobiDB-lite"/>
    </source>
</evidence>
<feature type="compositionally biased region" description="Polar residues" evidence="2">
    <location>
        <begin position="109"/>
        <end position="125"/>
    </location>
</feature>
<dbReference type="GO" id="GO:0005634">
    <property type="term" value="C:nucleus"/>
    <property type="evidence" value="ECO:0007669"/>
    <property type="project" value="UniProtKB-SubCell"/>
</dbReference>
<proteinExistence type="predicted"/>
<dbReference type="InterPro" id="IPR003654">
    <property type="entry name" value="OAR_dom"/>
</dbReference>
<reference evidence="4" key="1">
    <citation type="journal article" date="2023" name="G3 (Bethesda)">
        <title>Whole genome assemblies of Zophobas morio and Tenebrio molitor.</title>
        <authorList>
            <person name="Kaur S."/>
            <person name="Stinson S.A."/>
            <person name="diCenzo G.C."/>
        </authorList>
    </citation>
    <scope>NUCLEOTIDE SEQUENCE</scope>
    <source>
        <strain evidence="4">QUZm001</strain>
    </source>
</reference>
<evidence type="ECO:0000256" key="1">
    <source>
        <dbReference type="ARBA" id="ARBA00004123"/>
    </source>
</evidence>
<dbReference type="PROSITE" id="PS50803">
    <property type="entry name" value="OAR"/>
    <property type="match status" value="1"/>
</dbReference>
<feature type="domain" description="OAR" evidence="3">
    <location>
        <begin position="123"/>
        <end position="136"/>
    </location>
</feature>
<name>A0AA38I2P8_9CUCU</name>
<gene>
    <name evidence="4" type="ORF">Zmor_024557</name>
</gene>
<dbReference type="Proteomes" id="UP001168821">
    <property type="component" value="Unassembled WGS sequence"/>
</dbReference>
<dbReference type="Pfam" id="PF03826">
    <property type="entry name" value="OAR"/>
    <property type="match status" value="1"/>
</dbReference>
<evidence type="ECO:0000313" key="5">
    <source>
        <dbReference type="Proteomes" id="UP001168821"/>
    </source>
</evidence>
<protein>
    <recommendedName>
        <fullName evidence="3">OAR domain-containing protein</fullName>
    </recommendedName>
</protein>
<comment type="caution">
    <text evidence="4">The sequence shown here is derived from an EMBL/GenBank/DDBJ whole genome shotgun (WGS) entry which is preliminary data.</text>
</comment>
<comment type="subcellular location">
    <subcellularLocation>
        <location evidence="1">Nucleus</location>
    </subcellularLocation>
</comment>
<keyword evidence="5" id="KW-1185">Reference proteome</keyword>
<evidence type="ECO:0000313" key="4">
    <source>
        <dbReference type="EMBL" id="KAJ3647006.1"/>
    </source>
</evidence>
<dbReference type="EMBL" id="JALNTZ010000007">
    <property type="protein sequence ID" value="KAJ3647006.1"/>
    <property type="molecule type" value="Genomic_DNA"/>
</dbReference>
<feature type="region of interest" description="Disordered" evidence="2">
    <location>
        <begin position="27"/>
        <end position="48"/>
    </location>
</feature>
<sequence length="190" mass="20244">MTRMPCEYGLLTVLRYLPEAAIPAGFSRPRAPEPVRIGKNPDESATGFRPVLDGNAATRNTPPLFFPPHLASHISSQFSPPLFPTLKGFPGLCSCCPIKPMAGLLPSGDGSQISPSGGDQRSSSVAELRRKAQEHSAALLQSLQHVANFQQAAGLAGGLNFPLLPPLTLQALNRKHEMPETATNSKEPTT</sequence>
<accession>A0AA38I2P8</accession>